<dbReference type="SUPFAM" id="SSF141571">
    <property type="entry name" value="Pentapeptide repeat-like"/>
    <property type="match status" value="1"/>
</dbReference>
<dbReference type="Proteomes" id="UP000594464">
    <property type="component" value="Chromosome"/>
</dbReference>
<name>A0A7T0C2W2_9BACT</name>
<gene>
    <name evidence="1" type="ORF">G3M78_08955</name>
</gene>
<accession>A0A7T0C2W2</accession>
<dbReference type="InterPro" id="IPR051082">
    <property type="entry name" value="Pentapeptide-BTB/POZ_domain"/>
</dbReference>
<dbReference type="AlphaFoldDB" id="A0A7T0C2W2"/>
<dbReference type="KEGG" id="nva:G3M78_08955"/>
<evidence type="ECO:0000313" key="1">
    <source>
        <dbReference type="EMBL" id="QPJ65515.1"/>
    </source>
</evidence>
<dbReference type="Pfam" id="PF00805">
    <property type="entry name" value="Pentapeptide"/>
    <property type="match status" value="2"/>
</dbReference>
<organism evidence="1 2">
    <name type="scientific">Candidatus Nitrohelix vancouverensis</name>
    <dbReference type="NCBI Taxonomy" id="2705534"/>
    <lineage>
        <taxon>Bacteria</taxon>
        <taxon>Pseudomonadati</taxon>
        <taxon>Nitrospinota/Tectimicrobiota group</taxon>
        <taxon>Nitrospinota</taxon>
        <taxon>Nitrospinia</taxon>
        <taxon>Nitrospinales</taxon>
        <taxon>Nitrospinaceae</taxon>
        <taxon>Candidatus Nitrohelix</taxon>
    </lineage>
</organism>
<dbReference type="EMBL" id="CP048620">
    <property type="protein sequence ID" value="QPJ65515.1"/>
    <property type="molecule type" value="Genomic_DNA"/>
</dbReference>
<evidence type="ECO:0000313" key="2">
    <source>
        <dbReference type="Proteomes" id="UP000594464"/>
    </source>
</evidence>
<dbReference type="PANTHER" id="PTHR14136:SF17">
    <property type="entry name" value="BTB_POZ DOMAIN-CONTAINING PROTEIN KCTD9"/>
    <property type="match status" value="1"/>
</dbReference>
<protein>
    <submittedName>
        <fullName evidence="1">Pentapeptide repeat-containing protein</fullName>
    </submittedName>
</protein>
<sequence length="170" mass="18814">MAHAEQLEILKKGAEAWNQWREENAETIPDLSQADLRGAKLQQANLKNANLSQAKLQFVNFSKANLESANLSKAKLQEANLQGAQAKNVDLSGASLLEANLYDANLENANLQGAQFNEDVQFDRANLRGANLISATGLTSSQITQAFSNKDTRLPEYLEEEMDDDFLLQF</sequence>
<dbReference type="InterPro" id="IPR001646">
    <property type="entry name" value="5peptide_repeat"/>
</dbReference>
<dbReference type="Gene3D" id="2.160.20.80">
    <property type="entry name" value="E3 ubiquitin-protein ligase SopA"/>
    <property type="match status" value="1"/>
</dbReference>
<dbReference type="PANTHER" id="PTHR14136">
    <property type="entry name" value="BTB_POZ DOMAIN-CONTAINING PROTEIN KCTD9"/>
    <property type="match status" value="1"/>
</dbReference>
<proteinExistence type="predicted"/>
<reference evidence="2" key="1">
    <citation type="submission" date="2020-02" db="EMBL/GenBank/DDBJ databases">
        <title>Genomic and physiological characterization of two novel Nitrospinaceae genera.</title>
        <authorList>
            <person name="Mueller A.J."/>
            <person name="Jung M.-Y."/>
            <person name="Strachan C.R."/>
            <person name="Herbold C.W."/>
            <person name="Kirkegaard R.H."/>
            <person name="Daims H."/>
        </authorList>
    </citation>
    <scope>NUCLEOTIDE SEQUENCE [LARGE SCALE GENOMIC DNA]</scope>
</reference>